<accession>A0AA36HHE8</accession>
<evidence type="ECO:0000259" key="8">
    <source>
        <dbReference type="PROSITE" id="PS50940"/>
    </source>
</evidence>
<dbReference type="SUPFAM" id="SSF57625">
    <property type="entry name" value="Invertebrate chitin-binding proteins"/>
    <property type="match status" value="4"/>
</dbReference>
<feature type="region of interest" description="Disordered" evidence="7">
    <location>
        <begin position="226"/>
        <end position="259"/>
    </location>
</feature>
<dbReference type="EMBL" id="CATQJL010000326">
    <property type="protein sequence ID" value="CAJ0610436.1"/>
    <property type="molecule type" value="Genomic_DNA"/>
</dbReference>
<dbReference type="InterPro" id="IPR051940">
    <property type="entry name" value="Chitin_bind-dev_reg"/>
</dbReference>
<organism evidence="9 10">
    <name type="scientific">Cylicocyclus nassatus</name>
    <name type="common">Nematode worm</name>
    <dbReference type="NCBI Taxonomy" id="53992"/>
    <lineage>
        <taxon>Eukaryota</taxon>
        <taxon>Metazoa</taxon>
        <taxon>Ecdysozoa</taxon>
        <taxon>Nematoda</taxon>
        <taxon>Chromadorea</taxon>
        <taxon>Rhabditida</taxon>
        <taxon>Rhabditina</taxon>
        <taxon>Rhabditomorpha</taxon>
        <taxon>Strongyloidea</taxon>
        <taxon>Strongylidae</taxon>
        <taxon>Cylicocyclus</taxon>
    </lineage>
</organism>
<dbReference type="Pfam" id="PF01607">
    <property type="entry name" value="CBM_14"/>
    <property type="match status" value="4"/>
</dbReference>
<keyword evidence="3" id="KW-0732">Signal</keyword>
<evidence type="ECO:0000256" key="7">
    <source>
        <dbReference type="SAM" id="MobiDB-lite"/>
    </source>
</evidence>
<name>A0AA36HHE8_CYLNA</name>
<keyword evidence="5" id="KW-1015">Disulfide bond</keyword>
<feature type="domain" description="Chitin-binding type-2" evidence="8">
    <location>
        <begin position="73"/>
        <end position="126"/>
    </location>
</feature>
<dbReference type="InterPro" id="IPR002557">
    <property type="entry name" value="Chitin-bd_dom"/>
</dbReference>
<evidence type="ECO:0000256" key="3">
    <source>
        <dbReference type="ARBA" id="ARBA00022729"/>
    </source>
</evidence>
<dbReference type="InterPro" id="IPR036508">
    <property type="entry name" value="Chitin-bd_dom_sf"/>
</dbReference>
<evidence type="ECO:0000313" key="9">
    <source>
        <dbReference type="EMBL" id="CAJ0610436.1"/>
    </source>
</evidence>
<dbReference type="Gene3D" id="3.20.20.80">
    <property type="entry name" value="Glycosidases"/>
    <property type="match status" value="1"/>
</dbReference>
<sequence>MKCPPTLVFDERKGHCDYLENCSKNLVGHSESVLPTESGASKIPVQPAAVPTPTSESVESKSVLAHTKTHIIDVDCSGKKDGYYSSVCKLNFVLCSGGLGTSMSCPPSFVYNPQKGRCDYKKSCSVKVEAQPSPVAISPTVAKPLLTAPVPDASPAVSQQKMFDCKGKMDGFYSNGRFPSFFFCNEGKATPMKCPSSLVFNARKGHCDYVENCNTGSSPLPLTSTVQVSSSTRAGAAPANDALTSFSPPPAPSPIAPSGSPQVSCAGKNDGYYSNGCTSEFVLCSQGTATIMKCPAALVFDEKKGHCDYLENCADKVPPTVNCAGKKDGYYGCSVEFVFCSEGMATVMKCPDTLVFNERKGFCDYVENCGKEERKQPSMTTALPTVQQQSLKARSEYPSCDLC</sequence>
<gene>
    <name evidence="9" type="ORF">CYNAS_LOCUS22419</name>
</gene>
<feature type="domain" description="Chitin-binding type-2" evidence="8">
    <location>
        <begin position="162"/>
        <end position="215"/>
    </location>
</feature>
<dbReference type="GO" id="GO:0008061">
    <property type="term" value="F:chitin binding"/>
    <property type="evidence" value="ECO:0007669"/>
    <property type="project" value="UniProtKB-KW"/>
</dbReference>
<feature type="domain" description="Chitin-binding type-2" evidence="8">
    <location>
        <begin position="262"/>
        <end position="315"/>
    </location>
</feature>
<evidence type="ECO:0000256" key="4">
    <source>
        <dbReference type="ARBA" id="ARBA00022737"/>
    </source>
</evidence>
<protein>
    <recommendedName>
        <fullName evidence="8">Chitin-binding type-2 domain-containing protein</fullName>
    </recommendedName>
</protein>
<evidence type="ECO:0000256" key="1">
    <source>
        <dbReference type="ARBA" id="ARBA00022473"/>
    </source>
</evidence>
<evidence type="ECO:0000256" key="6">
    <source>
        <dbReference type="ARBA" id="ARBA00023180"/>
    </source>
</evidence>
<dbReference type="Proteomes" id="UP001176961">
    <property type="component" value="Unassembled WGS sequence"/>
</dbReference>
<dbReference type="Gene3D" id="2.170.140.10">
    <property type="entry name" value="Chitin binding domain"/>
    <property type="match status" value="3"/>
</dbReference>
<evidence type="ECO:0000256" key="5">
    <source>
        <dbReference type="ARBA" id="ARBA00023157"/>
    </source>
</evidence>
<comment type="caution">
    <text evidence="9">The sequence shown here is derived from an EMBL/GenBank/DDBJ whole genome shotgun (WGS) entry which is preliminary data.</text>
</comment>
<keyword evidence="6" id="KW-0325">Glycoprotein</keyword>
<evidence type="ECO:0000313" key="10">
    <source>
        <dbReference type="Proteomes" id="UP001176961"/>
    </source>
</evidence>
<dbReference type="PANTHER" id="PTHR23301:SF0">
    <property type="entry name" value="CHITIN-BINDING TYPE-2 DOMAIN-CONTAINING PROTEIN-RELATED"/>
    <property type="match status" value="1"/>
</dbReference>
<dbReference type="PANTHER" id="PTHR23301">
    <property type="entry name" value="CHITIN BINDING PERITROPHIN-A"/>
    <property type="match status" value="1"/>
</dbReference>
<evidence type="ECO:0000256" key="2">
    <source>
        <dbReference type="ARBA" id="ARBA00022669"/>
    </source>
</evidence>
<keyword evidence="2" id="KW-0147">Chitin-binding</keyword>
<dbReference type="SMART" id="SM00494">
    <property type="entry name" value="ChtBD2"/>
    <property type="match status" value="4"/>
</dbReference>
<dbReference type="AlphaFoldDB" id="A0AA36HHE8"/>
<dbReference type="GO" id="GO:0005576">
    <property type="term" value="C:extracellular region"/>
    <property type="evidence" value="ECO:0007669"/>
    <property type="project" value="InterPro"/>
</dbReference>
<keyword evidence="10" id="KW-1185">Reference proteome</keyword>
<reference evidence="9" key="1">
    <citation type="submission" date="2023-07" db="EMBL/GenBank/DDBJ databases">
        <authorList>
            <consortium name="CYATHOMIX"/>
        </authorList>
    </citation>
    <scope>NUCLEOTIDE SEQUENCE</scope>
    <source>
        <strain evidence="9">N/A</strain>
    </source>
</reference>
<proteinExistence type="predicted"/>
<feature type="domain" description="Chitin-binding type-2" evidence="8">
    <location>
        <begin position="320"/>
        <end position="371"/>
    </location>
</feature>
<dbReference type="PROSITE" id="PS50940">
    <property type="entry name" value="CHIT_BIND_II"/>
    <property type="match status" value="4"/>
</dbReference>
<keyword evidence="1" id="KW-0217">Developmental protein</keyword>
<keyword evidence="4" id="KW-0677">Repeat</keyword>